<dbReference type="EMBL" id="CP065687">
    <property type="protein sequence ID" value="QPS47009.1"/>
    <property type="molecule type" value="Genomic_DNA"/>
</dbReference>
<dbReference type="RefSeq" id="WP_006027010.1">
    <property type="nucleotide sequence ID" value="NZ_CP013382.1"/>
</dbReference>
<organism evidence="1 2">
    <name type="scientific">Burkholderia humptydooensis</name>
    <dbReference type="NCBI Taxonomy" id="430531"/>
    <lineage>
        <taxon>Bacteria</taxon>
        <taxon>Pseudomonadati</taxon>
        <taxon>Pseudomonadota</taxon>
        <taxon>Betaproteobacteria</taxon>
        <taxon>Burkholderiales</taxon>
        <taxon>Burkholderiaceae</taxon>
        <taxon>Burkholderia</taxon>
        <taxon>pseudomallei group</taxon>
    </lineage>
</organism>
<dbReference type="Proteomes" id="UP000594943">
    <property type="component" value="Chromosome 2"/>
</dbReference>
<dbReference type="Pfam" id="PF09948">
    <property type="entry name" value="PpoB2"/>
    <property type="match status" value="1"/>
</dbReference>
<accession>A0A7U4P9M3</accession>
<proteinExistence type="predicted"/>
<sequence>MKHAGRRLDAPLVALVSVSLIAWSALIVGAGGLTPPALCSIAGDWRVPLATWLRLAYLSNSPSKFASDSVMMVAAMMAPLAAAPLRHVLERSFARRRMRAALLFVAGYAAVWLAAWIGLQIVAIAFTWVMPGPVARTGAGLALALLWQASPAKQGFLNVCHRRPPLAAFGVAADRDALRFGLASGVSCAGNCWALMLLPLLAGHAHVPATIAVMCFIVAERLERPATPAWRCRGPGKAMRIAAAKVRAKLASLRLSV</sequence>
<dbReference type="KEGG" id="bhg:I6G56_21270"/>
<name>A0A7U4P9M3_9BURK</name>
<dbReference type="AlphaFoldDB" id="A0A7U4P9M3"/>
<gene>
    <name evidence="1" type="ORF">I6G56_21270</name>
</gene>
<protein>
    <submittedName>
        <fullName evidence="1">DUF2182 domain-containing protein</fullName>
    </submittedName>
</protein>
<evidence type="ECO:0000313" key="2">
    <source>
        <dbReference type="Proteomes" id="UP000594943"/>
    </source>
</evidence>
<reference evidence="1 2" key="1">
    <citation type="submission" date="2020-12" db="EMBL/GenBank/DDBJ databases">
        <title>FDA dAtabase for Regulatory Grade micrObial Sequences (FDA-ARGOS): Supporting development and validation of Infectious Disease Dx tests.</title>
        <authorList>
            <person name="Nelson B."/>
            <person name="Plummer A."/>
            <person name="Tallon L."/>
            <person name="Sadzewicz L."/>
            <person name="Zhao X."/>
            <person name="Boylan J."/>
            <person name="Ott S."/>
            <person name="Bowen H."/>
            <person name="Vavikolanu K."/>
            <person name="Mehta A."/>
            <person name="Aluvathingal J."/>
            <person name="Nadendla S."/>
            <person name="Myers T."/>
            <person name="Yan Y."/>
            <person name="Sichtig H."/>
        </authorList>
    </citation>
    <scope>NUCLEOTIDE SEQUENCE [LARGE SCALE GENOMIC DNA]</scope>
    <source>
        <strain evidence="1 2">FDAARGOS_899</strain>
    </source>
</reference>
<evidence type="ECO:0000313" key="1">
    <source>
        <dbReference type="EMBL" id="QPS47009.1"/>
    </source>
</evidence>
<accession>A0A7T2U7D5</accession>
<dbReference type="InterPro" id="IPR018688">
    <property type="entry name" value="PpoB2-like"/>
</dbReference>